<organism evidence="4 5">
    <name type="scientific">Nocardia jiangsuensis</name>
    <dbReference type="NCBI Taxonomy" id="1691563"/>
    <lineage>
        <taxon>Bacteria</taxon>
        <taxon>Bacillati</taxon>
        <taxon>Actinomycetota</taxon>
        <taxon>Actinomycetes</taxon>
        <taxon>Mycobacteriales</taxon>
        <taxon>Nocardiaceae</taxon>
        <taxon>Nocardia</taxon>
    </lineage>
</organism>
<dbReference type="EMBL" id="JBHSAX010000017">
    <property type="protein sequence ID" value="MFC3964599.1"/>
    <property type="molecule type" value="Genomic_DNA"/>
</dbReference>
<gene>
    <name evidence="4" type="ORF">ACFO0B_21660</name>
</gene>
<evidence type="ECO:0000313" key="5">
    <source>
        <dbReference type="Proteomes" id="UP001595696"/>
    </source>
</evidence>
<keyword evidence="5" id="KW-1185">Reference proteome</keyword>
<proteinExistence type="predicted"/>
<feature type="chain" id="PRO_5046673685" evidence="1">
    <location>
        <begin position="23"/>
        <end position="402"/>
    </location>
</feature>
<dbReference type="RefSeq" id="WP_378614351.1">
    <property type="nucleotide sequence ID" value="NZ_JBHSAX010000017.1"/>
</dbReference>
<evidence type="ECO:0000313" key="4">
    <source>
        <dbReference type="EMBL" id="MFC3964599.1"/>
    </source>
</evidence>
<sequence>MKASMRHRLRLIPAVLGVLALAATGCGTRSGQPTAAEIDVRTLDVGSYSTAPLEFRYDYKHTLLDGTRLAVMRLADNMVLGAEIDATLHYLRGSGPILSTTDAKKVLADVNGEVVERNRMLFGWALTVTDREPDREDPEATKVTVSVMQFPDGATAERTARELEQTDFAVAPDLNQNVSIPNTPDAHAHWRPGIPTLGATVAQGSYVINVLAEIPKPSLPQLTNLVRMAFDNQRRLLAALPPLTREDILRLEYDPDRMFSRTLNPGADGAPSPFTQARYNSRGALAHVTEQYDRRKVFEAAGVDRLVTSGSTGATLLFRTRDPAAALDLAGAVLGQKYTGTADTPEAVPNVRCGSKATDAGPGLRYRCMVPYGRYVAAVESDQVIDLHQRAAAQYAILANSY</sequence>
<feature type="domain" description="DUF7373" evidence="2">
    <location>
        <begin position="59"/>
        <end position="252"/>
    </location>
</feature>
<evidence type="ECO:0000256" key="1">
    <source>
        <dbReference type="SAM" id="SignalP"/>
    </source>
</evidence>
<feature type="domain" description="DUF7373" evidence="3">
    <location>
        <begin position="258"/>
        <end position="401"/>
    </location>
</feature>
<evidence type="ECO:0000259" key="2">
    <source>
        <dbReference type="Pfam" id="PF24088"/>
    </source>
</evidence>
<evidence type="ECO:0000259" key="3">
    <source>
        <dbReference type="Pfam" id="PF24092"/>
    </source>
</evidence>
<reference evidence="5" key="1">
    <citation type="journal article" date="2019" name="Int. J. Syst. Evol. Microbiol.">
        <title>The Global Catalogue of Microorganisms (GCM) 10K type strain sequencing project: providing services to taxonomists for standard genome sequencing and annotation.</title>
        <authorList>
            <consortium name="The Broad Institute Genomics Platform"/>
            <consortium name="The Broad Institute Genome Sequencing Center for Infectious Disease"/>
            <person name="Wu L."/>
            <person name="Ma J."/>
        </authorList>
    </citation>
    <scope>NUCLEOTIDE SEQUENCE [LARGE SCALE GENOMIC DNA]</scope>
    <source>
        <strain evidence="5">CGMCC 4.7330</strain>
    </source>
</reference>
<keyword evidence="1" id="KW-0732">Signal</keyword>
<accession>A0ABV8DXW2</accession>
<dbReference type="Pfam" id="PF24092">
    <property type="entry name" value="DUF7373_C"/>
    <property type="match status" value="1"/>
</dbReference>
<dbReference type="PROSITE" id="PS51257">
    <property type="entry name" value="PROKAR_LIPOPROTEIN"/>
    <property type="match status" value="1"/>
</dbReference>
<dbReference type="Pfam" id="PF24088">
    <property type="entry name" value="DUF7373"/>
    <property type="match status" value="1"/>
</dbReference>
<dbReference type="Proteomes" id="UP001595696">
    <property type="component" value="Unassembled WGS sequence"/>
</dbReference>
<name>A0ABV8DXW2_9NOCA</name>
<feature type="signal peptide" evidence="1">
    <location>
        <begin position="1"/>
        <end position="22"/>
    </location>
</feature>
<protein>
    <submittedName>
        <fullName evidence="4">Uncharacterized protein</fullName>
    </submittedName>
</protein>
<dbReference type="InterPro" id="IPR055797">
    <property type="entry name" value="DUF7373"/>
</dbReference>
<dbReference type="InterPro" id="IPR056463">
    <property type="entry name" value="DUF7373_C"/>
</dbReference>
<comment type="caution">
    <text evidence="4">The sequence shown here is derived from an EMBL/GenBank/DDBJ whole genome shotgun (WGS) entry which is preliminary data.</text>
</comment>